<proteinExistence type="predicted"/>
<gene>
    <name evidence="1" type="ORF">B296_00051275</name>
</gene>
<dbReference type="EMBL" id="AMZH03026468">
    <property type="protein sequence ID" value="RRT34598.1"/>
    <property type="molecule type" value="Genomic_DNA"/>
</dbReference>
<accession>A0A426X563</accession>
<evidence type="ECO:0000313" key="2">
    <source>
        <dbReference type="Proteomes" id="UP000287651"/>
    </source>
</evidence>
<sequence>MPLTRQQKKDCNILDLEPYPMASKELIDAKLEALEMHMEDRLRALFVEFRLGRSSSPRRSQRLSLTRLHDHHKFVKDDDKIGTLSRGCQKRCLPLAK</sequence>
<comment type="caution">
    <text evidence="1">The sequence shown here is derived from an EMBL/GenBank/DDBJ whole genome shotgun (WGS) entry which is preliminary data.</text>
</comment>
<name>A0A426X563_ENSVE</name>
<dbReference type="Proteomes" id="UP000287651">
    <property type="component" value="Unassembled WGS sequence"/>
</dbReference>
<protein>
    <submittedName>
        <fullName evidence="1">Uncharacterized protein</fullName>
    </submittedName>
</protein>
<evidence type="ECO:0000313" key="1">
    <source>
        <dbReference type="EMBL" id="RRT34598.1"/>
    </source>
</evidence>
<organism evidence="1 2">
    <name type="scientific">Ensete ventricosum</name>
    <name type="common">Abyssinian banana</name>
    <name type="synonym">Musa ensete</name>
    <dbReference type="NCBI Taxonomy" id="4639"/>
    <lineage>
        <taxon>Eukaryota</taxon>
        <taxon>Viridiplantae</taxon>
        <taxon>Streptophyta</taxon>
        <taxon>Embryophyta</taxon>
        <taxon>Tracheophyta</taxon>
        <taxon>Spermatophyta</taxon>
        <taxon>Magnoliopsida</taxon>
        <taxon>Liliopsida</taxon>
        <taxon>Zingiberales</taxon>
        <taxon>Musaceae</taxon>
        <taxon>Ensete</taxon>
    </lineage>
</organism>
<dbReference type="AlphaFoldDB" id="A0A426X563"/>
<reference evidence="1 2" key="1">
    <citation type="journal article" date="2014" name="Agronomy (Basel)">
        <title>A Draft Genome Sequence for Ensete ventricosum, the Drought-Tolerant Tree Against Hunger.</title>
        <authorList>
            <person name="Harrison J."/>
            <person name="Moore K.A."/>
            <person name="Paszkiewicz K."/>
            <person name="Jones T."/>
            <person name="Grant M."/>
            <person name="Ambacheew D."/>
            <person name="Muzemil S."/>
            <person name="Studholme D.J."/>
        </authorList>
    </citation>
    <scope>NUCLEOTIDE SEQUENCE [LARGE SCALE GENOMIC DNA]</scope>
</reference>